<proteinExistence type="predicted"/>
<accession>A0A383EJF8</accession>
<evidence type="ECO:0000256" key="1">
    <source>
        <dbReference type="ARBA" id="ARBA00004141"/>
    </source>
</evidence>
<dbReference type="InterPro" id="IPR007016">
    <property type="entry name" value="O-antigen_ligase-rel_domated"/>
</dbReference>
<reference evidence="7" key="1">
    <citation type="submission" date="2018-05" db="EMBL/GenBank/DDBJ databases">
        <authorList>
            <person name="Lanie J.A."/>
            <person name="Ng W.-L."/>
            <person name="Kazmierczak K.M."/>
            <person name="Andrzejewski T.M."/>
            <person name="Davidsen T.M."/>
            <person name="Wayne K.J."/>
            <person name="Tettelin H."/>
            <person name="Glass J.I."/>
            <person name="Rusch D."/>
            <person name="Podicherti R."/>
            <person name="Tsui H.-C.T."/>
            <person name="Winkler M.E."/>
        </authorList>
    </citation>
    <scope>NUCLEOTIDE SEQUENCE</scope>
</reference>
<evidence type="ECO:0000256" key="4">
    <source>
        <dbReference type="ARBA" id="ARBA00023136"/>
    </source>
</evidence>
<feature type="transmembrane region" description="Helical" evidence="5">
    <location>
        <begin position="57"/>
        <end position="79"/>
    </location>
</feature>
<feature type="transmembrane region" description="Helical" evidence="5">
    <location>
        <begin position="12"/>
        <end position="28"/>
    </location>
</feature>
<keyword evidence="4 5" id="KW-0472">Membrane</keyword>
<dbReference type="Pfam" id="PF04932">
    <property type="entry name" value="Wzy_C"/>
    <property type="match status" value="1"/>
</dbReference>
<dbReference type="AlphaFoldDB" id="A0A383EJF8"/>
<keyword evidence="3 5" id="KW-1133">Transmembrane helix</keyword>
<feature type="domain" description="O-antigen ligase-related" evidence="6">
    <location>
        <begin position="16"/>
        <end position="169"/>
    </location>
</feature>
<sequence>AISIAKTYGRHAAAGFIILSSVAVFLLAPLTPLLAFVTGAAAFAVAWISFRLAKILFAAAIAFSVLIVPFLDHVAPLAIELLLTNLQDHIPEVHRFVIWQFAAEQIMERPVFGWGLNAARVFPGGDAELLLLTTPEGGQITGPALPLHTHNALIQIWLELGLVGVALFAILLAVAVRAIPRMPSDRAGPAAALAVMTTGFVIAQLGFGFWQGWWLATLGTSAVITIAVVG</sequence>
<name>A0A383EJF8_9ZZZZ</name>
<keyword evidence="2 5" id="KW-0812">Transmembrane</keyword>
<dbReference type="PANTHER" id="PTHR37422">
    <property type="entry name" value="TEICHURONIC ACID BIOSYNTHESIS PROTEIN TUAE"/>
    <property type="match status" value="1"/>
</dbReference>
<feature type="non-terminal residue" evidence="7">
    <location>
        <position position="230"/>
    </location>
</feature>
<comment type="subcellular location">
    <subcellularLocation>
        <location evidence="1">Membrane</location>
        <topology evidence="1">Multi-pass membrane protein</topology>
    </subcellularLocation>
</comment>
<dbReference type="InterPro" id="IPR051533">
    <property type="entry name" value="WaaL-like"/>
</dbReference>
<dbReference type="EMBL" id="UINC01226334">
    <property type="protein sequence ID" value="SVE56779.1"/>
    <property type="molecule type" value="Genomic_DNA"/>
</dbReference>
<dbReference type="PANTHER" id="PTHR37422:SF13">
    <property type="entry name" value="LIPOPOLYSACCHARIDE BIOSYNTHESIS PROTEIN PA4999-RELATED"/>
    <property type="match status" value="1"/>
</dbReference>
<feature type="transmembrane region" description="Helical" evidence="5">
    <location>
        <begin position="154"/>
        <end position="176"/>
    </location>
</feature>
<gene>
    <name evidence="7" type="ORF">METZ01_LOCUS509633</name>
</gene>
<evidence type="ECO:0000259" key="6">
    <source>
        <dbReference type="Pfam" id="PF04932"/>
    </source>
</evidence>
<evidence type="ECO:0000256" key="2">
    <source>
        <dbReference type="ARBA" id="ARBA00022692"/>
    </source>
</evidence>
<feature type="non-terminal residue" evidence="7">
    <location>
        <position position="1"/>
    </location>
</feature>
<evidence type="ECO:0000256" key="5">
    <source>
        <dbReference type="SAM" id="Phobius"/>
    </source>
</evidence>
<organism evidence="7">
    <name type="scientific">marine metagenome</name>
    <dbReference type="NCBI Taxonomy" id="408172"/>
    <lineage>
        <taxon>unclassified sequences</taxon>
        <taxon>metagenomes</taxon>
        <taxon>ecological metagenomes</taxon>
    </lineage>
</organism>
<evidence type="ECO:0000313" key="7">
    <source>
        <dbReference type="EMBL" id="SVE56779.1"/>
    </source>
</evidence>
<evidence type="ECO:0000256" key="3">
    <source>
        <dbReference type="ARBA" id="ARBA00022989"/>
    </source>
</evidence>
<feature type="transmembrane region" description="Helical" evidence="5">
    <location>
        <begin position="188"/>
        <end position="207"/>
    </location>
</feature>
<feature type="transmembrane region" description="Helical" evidence="5">
    <location>
        <begin position="34"/>
        <end position="50"/>
    </location>
</feature>
<dbReference type="GO" id="GO:0016020">
    <property type="term" value="C:membrane"/>
    <property type="evidence" value="ECO:0007669"/>
    <property type="project" value="UniProtKB-SubCell"/>
</dbReference>
<protein>
    <recommendedName>
        <fullName evidence="6">O-antigen ligase-related domain-containing protein</fullName>
    </recommendedName>
</protein>